<sequence>MVSDRMAIVLALLERTSTPNSTGGGLSMTACAAAATALGVDGLCAVVGTGAAGTVLAFGAQAVSAELEDLQFTLGQGPTLDAAATGVPVLAAELASAAARWPAFIPAALQLGVNAVFVFPLRIGAISLGTLTAHRAAAGPLPAAQVTDALALADAVTLTVLHSQSDTGLDGQPGPGWAAPATYRAEVHQATGMVSVQLGVSLAEALVRLRAFAFGRDLLLADVAADVVARRLRFDEEDR</sequence>
<reference evidence="3" key="1">
    <citation type="journal article" date="2019" name="Int. J. Syst. Evol. Microbiol.">
        <title>The Global Catalogue of Microorganisms (GCM) 10K type strain sequencing project: providing services to taxonomists for standard genome sequencing and annotation.</title>
        <authorList>
            <consortium name="The Broad Institute Genomics Platform"/>
            <consortium name="The Broad Institute Genome Sequencing Center for Infectious Disease"/>
            <person name="Wu L."/>
            <person name="Ma J."/>
        </authorList>
    </citation>
    <scope>NUCLEOTIDE SEQUENCE [LARGE SCALE GENOMIC DNA]</scope>
    <source>
        <strain evidence="3">JCM 16014</strain>
    </source>
</reference>
<dbReference type="RefSeq" id="WP_344669898.1">
    <property type="nucleotide sequence ID" value="NZ_BAAAQN010000053.1"/>
</dbReference>
<organism evidence="2 3">
    <name type="scientific">Catenulispora yoronensis</name>
    <dbReference type="NCBI Taxonomy" id="450799"/>
    <lineage>
        <taxon>Bacteria</taxon>
        <taxon>Bacillati</taxon>
        <taxon>Actinomycetota</taxon>
        <taxon>Actinomycetes</taxon>
        <taxon>Catenulisporales</taxon>
        <taxon>Catenulisporaceae</taxon>
        <taxon>Catenulispora</taxon>
    </lineage>
</organism>
<dbReference type="EMBL" id="BAAAQN010000053">
    <property type="protein sequence ID" value="GAA2051986.1"/>
    <property type="molecule type" value="Genomic_DNA"/>
</dbReference>
<evidence type="ECO:0000259" key="1">
    <source>
        <dbReference type="SMART" id="SM01012"/>
    </source>
</evidence>
<dbReference type="SUPFAM" id="SSF55781">
    <property type="entry name" value="GAF domain-like"/>
    <property type="match status" value="1"/>
</dbReference>
<proteinExistence type="predicted"/>
<keyword evidence="3" id="KW-1185">Reference proteome</keyword>
<dbReference type="InterPro" id="IPR005561">
    <property type="entry name" value="ANTAR"/>
</dbReference>
<accession>A0ABP5GRK3</accession>
<dbReference type="Gene3D" id="3.30.450.40">
    <property type="match status" value="1"/>
</dbReference>
<gene>
    <name evidence="2" type="ORF">GCM10009839_69030</name>
</gene>
<feature type="domain" description="ANTAR" evidence="1">
    <location>
        <begin position="157"/>
        <end position="228"/>
    </location>
</feature>
<dbReference type="SMART" id="SM01012">
    <property type="entry name" value="ANTAR"/>
    <property type="match status" value="1"/>
</dbReference>
<dbReference type="PROSITE" id="PS51257">
    <property type="entry name" value="PROKAR_LIPOPROTEIN"/>
    <property type="match status" value="1"/>
</dbReference>
<evidence type="ECO:0000313" key="2">
    <source>
        <dbReference type="EMBL" id="GAA2051986.1"/>
    </source>
</evidence>
<name>A0ABP5GRK3_9ACTN</name>
<comment type="caution">
    <text evidence="2">The sequence shown here is derived from an EMBL/GenBank/DDBJ whole genome shotgun (WGS) entry which is preliminary data.</text>
</comment>
<dbReference type="InterPro" id="IPR029016">
    <property type="entry name" value="GAF-like_dom_sf"/>
</dbReference>
<dbReference type="Proteomes" id="UP001500751">
    <property type="component" value="Unassembled WGS sequence"/>
</dbReference>
<protein>
    <submittedName>
        <fullName evidence="2">GAF domain-containing protein</fullName>
    </submittedName>
</protein>
<evidence type="ECO:0000313" key="3">
    <source>
        <dbReference type="Proteomes" id="UP001500751"/>
    </source>
</evidence>